<keyword evidence="3" id="KW-0547">Nucleotide-binding</keyword>
<evidence type="ECO:0000313" key="8">
    <source>
        <dbReference type="EMBL" id="UWP82413.1"/>
    </source>
</evidence>
<dbReference type="RefSeq" id="WP_259860185.1">
    <property type="nucleotide sequence ID" value="NZ_CP073720.1"/>
</dbReference>
<feature type="domain" description="ABC transporter" evidence="7">
    <location>
        <begin position="6"/>
        <end position="249"/>
    </location>
</feature>
<sequence>MSSLLLQADTVSRRYGGLTALDNVSLAVPAGARHAVIGANGAGKTTLFHCVAGTIRPSSGRILLDGNDVTRLGPAARARRGIGRTFQHPAVVGGLTVAANLALAVTWWAPAGVRSRMLARSTRPSVRSGTVDAALDAAGLTAYATVRAGDLSYGLRRRVELATALAARPRLLLLDEPSAGLDPDEITQLTATLRALPADMAVLLIDHHLDLVWAVADTVTVLHHGRHITTGPPAAVRTDPAVHAAYLTPPAARHQPPAALGSAAPTSHPRGRAAGWPVATPVLQVQALRVGYHGAAVLHDVDLDVPAGTVVAVLGRNGAGKSTLLNTIAGLQPRHPGSRIDLDGRPLPARPEQAAHAGVAIVPQGRRLVPGLTVAEHLTLAAAARRPHTARRWDRDDLLTLLPPLAARLGHPAARLSGGEQQMLALARALAGGPRLLLLDEPAEGLAPAIVEQLATAIRQVAAGQMTVLLAEQHLPLAHAVADRVVVLDRGRLVFDTPAAGLHDNAVRHRLEVLLGVAAGSPAGSPG</sequence>
<dbReference type="CDD" id="cd03224">
    <property type="entry name" value="ABC_TM1139_LivF_branched"/>
    <property type="match status" value="1"/>
</dbReference>
<gene>
    <name evidence="8" type="ORF">Dfulv_46460</name>
</gene>
<dbReference type="PROSITE" id="PS00211">
    <property type="entry name" value="ABC_TRANSPORTER_1"/>
    <property type="match status" value="1"/>
</dbReference>
<dbReference type="InterPro" id="IPR017871">
    <property type="entry name" value="ABC_transporter-like_CS"/>
</dbReference>
<evidence type="ECO:0000256" key="1">
    <source>
        <dbReference type="ARBA" id="ARBA00005417"/>
    </source>
</evidence>
<dbReference type="SMART" id="SM00382">
    <property type="entry name" value="AAA"/>
    <property type="match status" value="2"/>
</dbReference>
<dbReference type="EMBL" id="CP073720">
    <property type="protein sequence ID" value="UWP82413.1"/>
    <property type="molecule type" value="Genomic_DNA"/>
</dbReference>
<reference evidence="8" key="1">
    <citation type="submission" date="2021-04" db="EMBL/GenBank/DDBJ databases">
        <authorList>
            <person name="Hartkoorn R.C."/>
            <person name="Beaudoing E."/>
            <person name="Hot D."/>
        </authorList>
    </citation>
    <scope>NUCLEOTIDE SEQUENCE</scope>
    <source>
        <strain evidence="8">NRRL B-16292</strain>
    </source>
</reference>
<keyword evidence="4 8" id="KW-0067">ATP-binding</keyword>
<evidence type="ECO:0000259" key="7">
    <source>
        <dbReference type="PROSITE" id="PS50893"/>
    </source>
</evidence>
<dbReference type="PANTHER" id="PTHR43820">
    <property type="entry name" value="HIGH-AFFINITY BRANCHED-CHAIN AMINO ACID TRANSPORT ATP-BINDING PROTEIN LIVF"/>
    <property type="match status" value="1"/>
</dbReference>
<reference evidence="8" key="2">
    <citation type="submission" date="2022-09" db="EMBL/GenBank/DDBJ databases">
        <title>Biosynthetic gene clusters of Dactylosporangioum fulvum.</title>
        <authorList>
            <person name="Caradec T."/>
        </authorList>
    </citation>
    <scope>NUCLEOTIDE SEQUENCE</scope>
    <source>
        <strain evidence="8">NRRL B-16292</strain>
    </source>
</reference>
<organism evidence="8 9">
    <name type="scientific">Dactylosporangium fulvum</name>
    <dbReference type="NCBI Taxonomy" id="53359"/>
    <lineage>
        <taxon>Bacteria</taxon>
        <taxon>Bacillati</taxon>
        <taxon>Actinomycetota</taxon>
        <taxon>Actinomycetes</taxon>
        <taxon>Micromonosporales</taxon>
        <taxon>Micromonosporaceae</taxon>
        <taxon>Dactylosporangium</taxon>
    </lineage>
</organism>
<proteinExistence type="inferred from homology"/>
<dbReference type="Pfam" id="PF00005">
    <property type="entry name" value="ABC_tran"/>
    <property type="match status" value="2"/>
</dbReference>
<dbReference type="PANTHER" id="PTHR43820:SF4">
    <property type="entry name" value="HIGH-AFFINITY BRANCHED-CHAIN AMINO ACID TRANSPORT ATP-BINDING PROTEIN LIVF"/>
    <property type="match status" value="1"/>
</dbReference>
<evidence type="ECO:0000313" key="9">
    <source>
        <dbReference type="Proteomes" id="UP001059617"/>
    </source>
</evidence>
<dbReference type="InterPro" id="IPR052156">
    <property type="entry name" value="BCAA_Transport_ATP-bd_LivF"/>
</dbReference>
<feature type="domain" description="ABC transporter" evidence="7">
    <location>
        <begin position="283"/>
        <end position="515"/>
    </location>
</feature>
<evidence type="ECO:0000256" key="5">
    <source>
        <dbReference type="ARBA" id="ARBA00022970"/>
    </source>
</evidence>
<dbReference type="InterPro" id="IPR003593">
    <property type="entry name" value="AAA+_ATPase"/>
</dbReference>
<keyword evidence="5" id="KW-0029">Amino-acid transport</keyword>
<comment type="similarity">
    <text evidence="1">Belongs to the ABC transporter superfamily.</text>
</comment>
<dbReference type="InterPro" id="IPR003439">
    <property type="entry name" value="ABC_transporter-like_ATP-bd"/>
</dbReference>
<accession>A0ABY5VXJ1</accession>
<dbReference type="Gene3D" id="3.40.50.300">
    <property type="entry name" value="P-loop containing nucleotide triphosphate hydrolases"/>
    <property type="match status" value="2"/>
</dbReference>
<dbReference type="Proteomes" id="UP001059617">
    <property type="component" value="Chromosome"/>
</dbReference>
<dbReference type="InterPro" id="IPR027417">
    <property type="entry name" value="P-loop_NTPase"/>
</dbReference>
<evidence type="ECO:0000256" key="3">
    <source>
        <dbReference type="ARBA" id="ARBA00022741"/>
    </source>
</evidence>
<dbReference type="SUPFAM" id="SSF52540">
    <property type="entry name" value="P-loop containing nucleoside triphosphate hydrolases"/>
    <property type="match status" value="2"/>
</dbReference>
<dbReference type="PROSITE" id="PS50893">
    <property type="entry name" value="ABC_TRANSPORTER_2"/>
    <property type="match status" value="2"/>
</dbReference>
<name>A0ABY5VXJ1_9ACTN</name>
<feature type="region of interest" description="Disordered" evidence="6">
    <location>
        <begin position="251"/>
        <end position="272"/>
    </location>
</feature>
<dbReference type="GO" id="GO:0005524">
    <property type="term" value="F:ATP binding"/>
    <property type="evidence" value="ECO:0007669"/>
    <property type="project" value="UniProtKB-KW"/>
</dbReference>
<evidence type="ECO:0000256" key="2">
    <source>
        <dbReference type="ARBA" id="ARBA00022448"/>
    </source>
</evidence>
<keyword evidence="9" id="KW-1185">Reference proteome</keyword>
<protein>
    <submittedName>
        <fullName evidence="8">ATP-binding cassette domain-containing protein</fullName>
    </submittedName>
</protein>
<keyword evidence="2" id="KW-0813">Transport</keyword>
<evidence type="ECO:0000256" key="6">
    <source>
        <dbReference type="SAM" id="MobiDB-lite"/>
    </source>
</evidence>
<evidence type="ECO:0000256" key="4">
    <source>
        <dbReference type="ARBA" id="ARBA00022840"/>
    </source>
</evidence>